<accession>A0ACB6Z1D1</accession>
<evidence type="ECO:0000313" key="2">
    <source>
        <dbReference type="Proteomes" id="UP000886501"/>
    </source>
</evidence>
<proteinExistence type="predicted"/>
<sequence>MSPGDRHIFTPSISQAWKSALDAVSETDVSDFTSFLPNPAMFISVKSLDRLRKYVASWLRVRRAWLTKIHGMNHAPSCSTTRRWKTFFMAFYLTKDVPREKNTQTRTDKERKVTADFLGLSNIQAINVSCVHLEWEGEILEGSLDSAISCRIIHDVIWELHQLNFRFELRSLVHRLSPEISLTELEALVCSCFPEGPRNILDCENLGLGSCKQKDRGPWEAALTKVLNTIQPSTPILAEGGKRASDVRSTAAEKDIAMATEDVHGADKTAFPLSTGHMSAHQDILSMIQQGISTASDNTAENPMSVGRIMDWVEAHCDAIKACEEEEEEEEQKEKEKDFQSPQGGPKPPS</sequence>
<dbReference type="Proteomes" id="UP000886501">
    <property type="component" value="Unassembled WGS sequence"/>
</dbReference>
<comment type="caution">
    <text evidence="1">The sequence shown here is derived from an EMBL/GenBank/DDBJ whole genome shotgun (WGS) entry which is preliminary data.</text>
</comment>
<gene>
    <name evidence="1" type="ORF">BDM02DRAFT_3192050</name>
</gene>
<protein>
    <submittedName>
        <fullName evidence="1">Uncharacterized protein</fullName>
    </submittedName>
</protein>
<reference evidence="1" key="1">
    <citation type="submission" date="2019-10" db="EMBL/GenBank/DDBJ databases">
        <authorList>
            <consortium name="DOE Joint Genome Institute"/>
            <person name="Kuo A."/>
            <person name="Miyauchi S."/>
            <person name="Kiss E."/>
            <person name="Drula E."/>
            <person name="Kohler A."/>
            <person name="Sanchez-Garcia M."/>
            <person name="Andreopoulos B."/>
            <person name="Barry K.W."/>
            <person name="Bonito G."/>
            <person name="Buee M."/>
            <person name="Carver A."/>
            <person name="Chen C."/>
            <person name="Cichocki N."/>
            <person name="Clum A."/>
            <person name="Culley D."/>
            <person name="Crous P.W."/>
            <person name="Fauchery L."/>
            <person name="Girlanda M."/>
            <person name="Hayes R."/>
            <person name="Keri Z."/>
            <person name="Labutti K."/>
            <person name="Lipzen A."/>
            <person name="Lombard V."/>
            <person name="Magnuson J."/>
            <person name="Maillard F."/>
            <person name="Morin E."/>
            <person name="Murat C."/>
            <person name="Nolan M."/>
            <person name="Ohm R."/>
            <person name="Pangilinan J."/>
            <person name="Pereira M."/>
            <person name="Perotto S."/>
            <person name="Peter M."/>
            <person name="Riley R."/>
            <person name="Sitrit Y."/>
            <person name="Stielow B."/>
            <person name="Szollosi G."/>
            <person name="Zifcakova L."/>
            <person name="Stursova M."/>
            <person name="Spatafora J.W."/>
            <person name="Tedersoo L."/>
            <person name="Vaario L.-M."/>
            <person name="Yamada A."/>
            <person name="Yan M."/>
            <person name="Wang P."/>
            <person name="Xu J."/>
            <person name="Bruns T."/>
            <person name="Baldrian P."/>
            <person name="Vilgalys R."/>
            <person name="Henrissat B."/>
            <person name="Grigoriev I.V."/>
            <person name="Hibbett D."/>
            <person name="Nagy L.G."/>
            <person name="Martin F.M."/>
        </authorList>
    </citation>
    <scope>NUCLEOTIDE SEQUENCE</scope>
    <source>
        <strain evidence="1">P2</strain>
    </source>
</reference>
<keyword evidence="2" id="KW-1185">Reference proteome</keyword>
<dbReference type="EMBL" id="MU118266">
    <property type="protein sequence ID" value="KAF9643200.1"/>
    <property type="molecule type" value="Genomic_DNA"/>
</dbReference>
<name>A0ACB6Z1D1_THEGA</name>
<reference evidence="1" key="2">
    <citation type="journal article" date="2020" name="Nat. Commun.">
        <title>Large-scale genome sequencing of mycorrhizal fungi provides insights into the early evolution of symbiotic traits.</title>
        <authorList>
            <person name="Miyauchi S."/>
            <person name="Kiss E."/>
            <person name="Kuo A."/>
            <person name="Drula E."/>
            <person name="Kohler A."/>
            <person name="Sanchez-Garcia M."/>
            <person name="Morin E."/>
            <person name="Andreopoulos B."/>
            <person name="Barry K.W."/>
            <person name="Bonito G."/>
            <person name="Buee M."/>
            <person name="Carver A."/>
            <person name="Chen C."/>
            <person name="Cichocki N."/>
            <person name="Clum A."/>
            <person name="Culley D."/>
            <person name="Crous P.W."/>
            <person name="Fauchery L."/>
            <person name="Girlanda M."/>
            <person name="Hayes R.D."/>
            <person name="Keri Z."/>
            <person name="LaButti K."/>
            <person name="Lipzen A."/>
            <person name="Lombard V."/>
            <person name="Magnuson J."/>
            <person name="Maillard F."/>
            <person name="Murat C."/>
            <person name="Nolan M."/>
            <person name="Ohm R.A."/>
            <person name="Pangilinan J."/>
            <person name="Pereira M.F."/>
            <person name="Perotto S."/>
            <person name="Peter M."/>
            <person name="Pfister S."/>
            <person name="Riley R."/>
            <person name="Sitrit Y."/>
            <person name="Stielow J.B."/>
            <person name="Szollosi G."/>
            <person name="Zifcakova L."/>
            <person name="Stursova M."/>
            <person name="Spatafora J.W."/>
            <person name="Tedersoo L."/>
            <person name="Vaario L.M."/>
            <person name="Yamada A."/>
            <person name="Yan M."/>
            <person name="Wang P."/>
            <person name="Xu J."/>
            <person name="Bruns T."/>
            <person name="Baldrian P."/>
            <person name="Vilgalys R."/>
            <person name="Dunand C."/>
            <person name="Henrissat B."/>
            <person name="Grigoriev I.V."/>
            <person name="Hibbett D."/>
            <person name="Nagy L.G."/>
            <person name="Martin F.M."/>
        </authorList>
    </citation>
    <scope>NUCLEOTIDE SEQUENCE</scope>
    <source>
        <strain evidence="1">P2</strain>
    </source>
</reference>
<evidence type="ECO:0000313" key="1">
    <source>
        <dbReference type="EMBL" id="KAF9643200.1"/>
    </source>
</evidence>
<organism evidence="1 2">
    <name type="scientific">Thelephora ganbajun</name>
    <name type="common">Ganba fungus</name>
    <dbReference type="NCBI Taxonomy" id="370292"/>
    <lineage>
        <taxon>Eukaryota</taxon>
        <taxon>Fungi</taxon>
        <taxon>Dikarya</taxon>
        <taxon>Basidiomycota</taxon>
        <taxon>Agaricomycotina</taxon>
        <taxon>Agaricomycetes</taxon>
        <taxon>Thelephorales</taxon>
        <taxon>Thelephoraceae</taxon>
        <taxon>Thelephora</taxon>
    </lineage>
</organism>